<keyword evidence="1" id="KW-1133">Transmembrane helix</keyword>
<evidence type="ECO:0000313" key="7">
    <source>
        <dbReference type="Proteomes" id="UP001336835"/>
    </source>
</evidence>
<protein>
    <submittedName>
        <fullName evidence="6">Two-component regulator propeller domain-containing protein</fullName>
    </submittedName>
</protein>
<evidence type="ECO:0000259" key="5">
    <source>
        <dbReference type="Pfam" id="PF07495"/>
    </source>
</evidence>
<reference evidence="6 7" key="1">
    <citation type="submission" date="2024-01" db="EMBL/GenBank/DDBJ databases">
        <title>Pedobacter sp. nov., isolated from fresh soil.</title>
        <authorList>
            <person name="Le N.T.T."/>
        </authorList>
    </citation>
    <scope>NUCLEOTIDE SEQUENCE [LARGE SCALE GENOMIC DNA]</scope>
    <source>
        <strain evidence="6 7">KR3-3</strain>
    </source>
</reference>
<dbReference type="InterPro" id="IPR010559">
    <property type="entry name" value="Sig_transdc_His_kin_internal"/>
</dbReference>
<gene>
    <name evidence="6" type="ORF">VRU48_02245</name>
</gene>
<dbReference type="PANTHER" id="PTHR34220">
    <property type="entry name" value="SENSOR HISTIDINE KINASE YPDA"/>
    <property type="match status" value="1"/>
</dbReference>
<dbReference type="InterPro" id="IPR003594">
    <property type="entry name" value="HATPase_dom"/>
</dbReference>
<feature type="chain" id="PRO_5046159150" evidence="2">
    <location>
        <begin position="27"/>
        <end position="980"/>
    </location>
</feature>
<dbReference type="Pfam" id="PF02518">
    <property type="entry name" value="HATPase_c"/>
    <property type="match status" value="1"/>
</dbReference>
<organism evidence="6 7">
    <name type="scientific">Pedobacter albus</name>
    <dbReference type="NCBI Taxonomy" id="3113905"/>
    <lineage>
        <taxon>Bacteria</taxon>
        <taxon>Pseudomonadati</taxon>
        <taxon>Bacteroidota</taxon>
        <taxon>Sphingobacteriia</taxon>
        <taxon>Sphingobacteriales</taxon>
        <taxon>Sphingobacteriaceae</taxon>
        <taxon>Pedobacter</taxon>
    </lineage>
</organism>
<evidence type="ECO:0000256" key="2">
    <source>
        <dbReference type="SAM" id="SignalP"/>
    </source>
</evidence>
<comment type="caution">
    <text evidence="6">The sequence shown here is derived from an EMBL/GenBank/DDBJ whole genome shotgun (WGS) entry which is preliminary data.</text>
</comment>
<dbReference type="InterPro" id="IPR011110">
    <property type="entry name" value="Reg_prop"/>
</dbReference>
<feature type="transmembrane region" description="Helical" evidence="1">
    <location>
        <begin position="737"/>
        <end position="758"/>
    </location>
</feature>
<dbReference type="Gene3D" id="3.30.565.10">
    <property type="entry name" value="Histidine kinase-like ATPase, C-terminal domain"/>
    <property type="match status" value="1"/>
</dbReference>
<evidence type="ECO:0000256" key="1">
    <source>
        <dbReference type="SAM" id="Phobius"/>
    </source>
</evidence>
<dbReference type="InterPro" id="IPR015943">
    <property type="entry name" value="WD40/YVTN_repeat-like_dom_sf"/>
</dbReference>
<dbReference type="RefSeq" id="WP_330106302.1">
    <property type="nucleotide sequence ID" value="NZ_JAZDQT010000001.1"/>
</dbReference>
<feature type="domain" description="Signal transduction histidine kinase internal region" evidence="4">
    <location>
        <begin position="780"/>
        <end position="859"/>
    </location>
</feature>
<sequence length="980" mass="112271">MRARACLRLFFAVLALLLFANAKAVAQTAYLPHYTTKNGLPSNNCYYTLQDRKGYIWIATDAGVSRFDGTMFENFSVDDGLPDNQVLQLREDKKGRIWFLSLNGQLSYFYNGKIYNPDNDKQLKKLNFNAVVVSFFEDSKGRIWFGTNKNIIGVWDGESLLKYSSPTMDKQFANAFIYEDLHGNIWAYSTTASFLYIRNNFVRIEDDFLPLSYKTLALTKDKLVYFLNKDGLNIKSGAMSRPVLHVAPELLGNSPGYIYANDDELWLSNNSGVYVIDYDGNTKQLLKNVDVNQVIRDNNQNMWFTTKNGIYRLPAAKERLYIVNKDQGLSTEVVKSVTKDENGKLWLGMGTGDLNILNIKSKSVQQINIADKRKYNTIKQLLIDKKNHTLYFASDYGLGSISATNPQQKSLRFLKETNNSVFVVKNFSIDTSAKLALALSSGVVIINDRINKFEFSSLNYKEQQDYFKDRSYRVFYDSKQDLWFSNISGLSEFNRGVLNKYYEHAPLLTKRINDIKELANGALAMATDGYGIVIFQNGKVIRHITQKDGLNNNIINRLFVKDNYLWAISNTGITRISTAQNSFSINSFDYANDLLSDDLNDLYIDTDTAYFATNNGLVYFAHGQRATQTKAPKIYISSVLNNREVLDLSSASFVLKPDERNITFNYSAIDFKNRKILYRYRLKPDAPWSETKNRRLELSSLEPGTYNFEVSAKSQDSPWSEPAKFNFVLEKHFWQTWWFFALLLAIGGYILYAITVSITKRQKNKEQEQLLLKNKILMLEQQALQAMMNPHFVFNVMNSIQHYINTKNTSSANKVLTGFARLIRKNLEICTKSYINLEEETEYLNLYLSLEKNRFGDKLIYSIQVDQQLDKEETLIPSMLLQPYIENAIWHGIMPKEEGGEVNIQINQQDDDYLRIQIIDNGVGINNSLGQKKGGHQSKGMSLTKERINLLNKIEAKPIQLYIEQLGESGTSITILVPLQ</sequence>
<evidence type="ECO:0000259" key="4">
    <source>
        <dbReference type="Pfam" id="PF06580"/>
    </source>
</evidence>
<feature type="domain" description="Two component regulator three Y" evidence="5">
    <location>
        <begin position="672"/>
        <end position="728"/>
    </location>
</feature>
<dbReference type="InterPro" id="IPR050640">
    <property type="entry name" value="Bact_2-comp_sensor_kinase"/>
</dbReference>
<dbReference type="Proteomes" id="UP001336835">
    <property type="component" value="Unassembled WGS sequence"/>
</dbReference>
<feature type="domain" description="Histidine kinase/HSP90-like ATPase" evidence="3">
    <location>
        <begin position="881"/>
        <end position="979"/>
    </location>
</feature>
<dbReference type="SUPFAM" id="SSF55874">
    <property type="entry name" value="ATPase domain of HSP90 chaperone/DNA topoisomerase II/histidine kinase"/>
    <property type="match status" value="1"/>
</dbReference>
<dbReference type="Pfam" id="PF07494">
    <property type="entry name" value="Reg_prop"/>
    <property type="match status" value="3"/>
</dbReference>
<feature type="signal peptide" evidence="2">
    <location>
        <begin position="1"/>
        <end position="26"/>
    </location>
</feature>
<dbReference type="InterPro" id="IPR013783">
    <property type="entry name" value="Ig-like_fold"/>
</dbReference>
<evidence type="ECO:0000313" key="6">
    <source>
        <dbReference type="EMBL" id="MEE1943910.1"/>
    </source>
</evidence>
<dbReference type="EMBL" id="JAZDQT010000001">
    <property type="protein sequence ID" value="MEE1943910.1"/>
    <property type="molecule type" value="Genomic_DNA"/>
</dbReference>
<dbReference type="Gene3D" id="2.130.10.10">
    <property type="entry name" value="YVTN repeat-like/Quinoprotein amine dehydrogenase"/>
    <property type="match status" value="3"/>
</dbReference>
<dbReference type="InterPro" id="IPR036890">
    <property type="entry name" value="HATPase_C_sf"/>
</dbReference>
<keyword evidence="1" id="KW-0472">Membrane</keyword>
<dbReference type="Gene3D" id="2.60.40.10">
    <property type="entry name" value="Immunoglobulins"/>
    <property type="match status" value="1"/>
</dbReference>
<keyword evidence="2" id="KW-0732">Signal</keyword>
<evidence type="ECO:0000259" key="3">
    <source>
        <dbReference type="Pfam" id="PF02518"/>
    </source>
</evidence>
<name>A0ABU7I375_9SPHI</name>
<keyword evidence="7" id="KW-1185">Reference proteome</keyword>
<dbReference type="InterPro" id="IPR011123">
    <property type="entry name" value="Y_Y_Y"/>
</dbReference>
<dbReference type="Pfam" id="PF06580">
    <property type="entry name" value="His_kinase"/>
    <property type="match status" value="1"/>
</dbReference>
<dbReference type="SUPFAM" id="SSF63829">
    <property type="entry name" value="Calcium-dependent phosphotriesterase"/>
    <property type="match status" value="2"/>
</dbReference>
<proteinExistence type="predicted"/>
<dbReference type="PANTHER" id="PTHR34220:SF7">
    <property type="entry name" value="SENSOR HISTIDINE KINASE YPDA"/>
    <property type="match status" value="1"/>
</dbReference>
<keyword evidence="1" id="KW-0812">Transmembrane</keyword>
<dbReference type="Pfam" id="PF07495">
    <property type="entry name" value="Y_Y_Y"/>
    <property type="match status" value="1"/>
</dbReference>
<accession>A0ABU7I375</accession>